<evidence type="ECO:0008006" key="4">
    <source>
        <dbReference type="Google" id="ProtNLM"/>
    </source>
</evidence>
<evidence type="ECO:0000313" key="3">
    <source>
        <dbReference type="Proteomes" id="UP000077177"/>
    </source>
</evidence>
<dbReference type="EMBL" id="CP011390">
    <property type="protein sequence ID" value="ANE52605.1"/>
    <property type="molecule type" value="Genomic_DNA"/>
</dbReference>
<gene>
    <name evidence="2" type="ORF">SY85_21095</name>
</gene>
<dbReference type="Proteomes" id="UP000077177">
    <property type="component" value="Chromosome"/>
</dbReference>
<reference evidence="2 3" key="2">
    <citation type="journal article" date="2016" name="Int. J. Syst. Evol. Microbiol.">
        <title>Flavisolibacter tropicus sp. nov., isolated from tropical soil.</title>
        <authorList>
            <person name="Lee J.J."/>
            <person name="Kang M.S."/>
            <person name="Kim G.S."/>
            <person name="Lee C.S."/>
            <person name="Lim S."/>
            <person name="Lee J."/>
            <person name="Roh S.H."/>
            <person name="Kang H."/>
            <person name="Ha J.M."/>
            <person name="Bae S."/>
            <person name="Jung H.Y."/>
            <person name="Kim M.K."/>
        </authorList>
    </citation>
    <scope>NUCLEOTIDE SEQUENCE [LARGE SCALE GENOMIC DNA]</scope>
    <source>
        <strain evidence="2 3">LCS9</strain>
    </source>
</reference>
<organism evidence="2 3">
    <name type="scientific">Flavisolibacter tropicus</name>
    <dbReference type="NCBI Taxonomy" id="1492898"/>
    <lineage>
        <taxon>Bacteria</taxon>
        <taxon>Pseudomonadati</taxon>
        <taxon>Bacteroidota</taxon>
        <taxon>Chitinophagia</taxon>
        <taxon>Chitinophagales</taxon>
        <taxon>Chitinophagaceae</taxon>
        <taxon>Flavisolibacter</taxon>
    </lineage>
</organism>
<reference evidence="3" key="1">
    <citation type="submission" date="2015-01" db="EMBL/GenBank/DDBJ databases">
        <title>Flavisolibacter sp./LCS9/ whole genome sequencing.</title>
        <authorList>
            <person name="Kim M.K."/>
            <person name="Srinivasan S."/>
            <person name="Lee J.-J."/>
        </authorList>
    </citation>
    <scope>NUCLEOTIDE SEQUENCE [LARGE SCALE GENOMIC DNA]</scope>
    <source>
        <strain evidence="3">LCS9</strain>
    </source>
</reference>
<dbReference type="PATRIC" id="fig|1492898.3.peg.4578"/>
<dbReference type="KEGG" id="fla:SY85_21095"/>
<keyword evidence="3" id="KW-1185">Reference proteome</keyword>
<evidence type="ECO:0000256" key="1">
    <source>
        <dbReference type="SAM" id="SignalP"/>
    </source>
</evidence>
<proteinExistence type="predicted"/>
<evidence type="ECO:0000313" key="2">
    <source>
        <dbReference type="EMBL" id="ANE52605.1"/>
    </source>
</evidence>
<name>A0A172TZT3_9BACT</name>
<sequence>MPMKTPHFCSYIIGCQLVFLATVYTNAQAPVEALFTTYKNTAAGAKAYTATPAPNSGTFNGCAKDASSYSFKNGTKNGLLLTDITVNGFNYMLTNSAPATIKLRRVNNAAVTGNRHIIFLESVTAPATGCPGNKQYRLKSPYLDDMELFLNNNYVNQGTDNIFTNAGNGDGNNNNIERVDVVFSNGVSSSIATQAGFALFDRGINNAHDPFRIAAITAINTNGDPIAFGPARTCVGGNGSNNGSWGHPSHPNGNQDLSVYVMRREAAETQLRSSAAINQQLGGVFFSLADLGIKANQVIYGYAILSTDGIANPASSQLLDIADQTVYPTNTTEAVGGGLDLIAVNAFFQTAITLIGQEITLKGSLQDNKAVLQWSLKELPINSQAELQHSMNGRDFTTFYSFSIPGTSYTASYTDPAEGYAFYRLKLNVSGYQPLYSNIIQVKGSHRTVLLYPTRIKPTQPVQLKGLPEGPISIRIVSALGTICMATVTSQNGIGVIEPPPAGFVKGLYLVSVIDCNNTIHNAKLVVY</sequence>
<dbReference type="STRING" id="1492898.SY85_21095"/>
<feature type="chain" id="PRO_5008001451" description="Secretion system C-terminal sorting domain-containing protein" evidence="1">
    <location>
        <begin position="30"/>
        <end position="528"/>
    </location>
</feature>
<dbReference type="AlphaFoldDB" id="A0A172TZT3"/>
<protein>
    <recommendedName>
        <fullName evidence="4">Secretion system C-terminal sorting domain-containing protein</fullName>
    </recommendedName>
</protein>
<accession>A0A172TZT3</accession>
<feature type="signal peptide" evidence="1">
    <location>
        <begin position="1"/>
        <end position="29"/>
    </location>
</feature>
<keyword evidence="1" id="KW-0732">Signal</keyword>